<name>A0AAE3P0N4_9BACT</name>
<protein>
    <recommendedName>
        <fullName evidence="4">Lipoprotein</fullName>
    </recommendedName>
</protein>
<feature type="transmembrane region" description="Helical" evidence="1">
    <location>
        <begin position="6"/>
        <end position="25"/>
    </location>
</feature>
<evidence type="ECO:0000256" key="1">
    <source>
        <dbReference type="SAM" id="Phobius"/>
    </source>
</evidence>
<dbReference type="AlphaFoldDB" id="A0AAE3P0N4"/>
<dbReference type="RefSeq" id="WP_321535293.1">
    <property type="nucleotide sequence ID" value="NZ_JARGDL010000004.1"/>
</dbReference>
<dbReference type="Proteomes" id="UP001221302">
    <property type="component" value="Unassembled WGS sequence"/>
</dbReference>
<accession>A0AAE3P0N4</accession>
<evidence type="ECO:0008006" key="4">
    <source>
        <dbReference type="Google" id="ProtNLM"/>
    </source>
</evidence>
<sequence length="198" mass="23103">MKVNSKNIFQFLIIIFFVFIFYSCVNKDKSKEINFITDSTKIGIETIDYDLGIKFNPPKEWELQPALLSKKMESNSSGNFFYQPIYLFFDKNAKAILSVGKVQSTDTAITKSTQINYYKSLLTSKYKNNNLSYVSFTKDKIHFNKINFEKENLISLKVIFLNKEDDIIQFDFSFPKDKREELITLIQASIGTIETLRK</sequence>
<comment type="caution">
    <text evidence="2">The sequence shown here is derived from an EMBL/GenBank/DDBJ whole genome shotgun (WGS) entry which is preliminary data.</text>
</comment>
<dbReference type="EMBL" id="JARGDL010000004">
    <property type="protein sequence ID" value="MDF1611527.1"/>
    <property type="molecule type" value="Genomic_DNA"/>
</dbReference>
<keyword evidence="3" id="KW-1185">Reference proteome</keyword>
<proteinExistence type="predicted"/>
<gene>
    <name evidence="2" type="ORF">P0M35_05150</name>
</gene>
<dbReference type="PROSITE" id="PS51257">
    <property type="entry name" value="PROKAR_LIPOPROTEIN"/>
    <property type="match status" value="1"/>
</dbReference>
<evidence type="ECO:0000313" key="3">
    <source>
        <dbReference type="Proteomes" id="UP001221302"/>
    </source>
</evidence>
<keyword evidence="1" id="KW-0812">Transmembrane</keyword>
<reference evidence="2" key="1">
    <citation type="submission" date="2023-03" db="EMBL/GenBank/DDBJ databases">
        <title>Stygiobacter electus gen. nov., sp. nov., facultatively anaerobic thermotolerant bacterium of the class Ignavibacteria from a well of Yessentuki mineral water deposit.</title>
        <authorList>
            <person name="Podosokorskaya O.A."/>
            <person name="Elcheninov A.G."/>
            <person name="Petrova N.F."/>
            <person name="Zavarzina D.G."/>
            <person name="Kublanov I.V."/>
            <person name="Merkel A.Y."/>
        </authorList>
    </citation>
    <scope>NUCLEOTIDE SEQUENCE</scope>
    <source>
        <strain evidence="2">09-Me</strain>
    </source>
</reference>
<evidence type="ECO:0000313" key="2">
    <source>
        <dbReference type="EMBL" id="MDF1611527.1"/>
    </source>
</evidence>
<organism evidence="2 3">
    <name type="scientific">Stygiobacter electus</name>
    <dbReference type="NCBI Taxonomy" id="3032292"/>
    <lineage>
        <taxon>Bacteria</taxon>
        <taxon>Pseudomonadati</taxon>
        <taxon>Ignavibacteriota</taxon>
        <taxon>Ignavibacteria</taxon>
        <taxon>Ignavibacteriales</taxon>
        <taxon>Melioribacteraceae</taxon>
        <taxon>Stygiobacter</taxon>
    </lineage>
</organism>
<keyword evidence="1" id="KW-1133">Transmembrane helix</keyword>
<keyword evidence="1" id="KW-0472">Membrane</keyword>